<reference evidence="13" key="1">
    <citation type="submission" date="2015-02" db="EMBL/GenBank/DDBJ databases">
        <title>Evolution of green plants accompanied the changes in light-harvesting systems.</title>
        <authorList>
            <person name="Kunugi M."/>
            <person name="Takabayashi A."/>
            <person name="Tanaka A."/>
        </authorList>
    </citation>
    <scope>NUCLEOTIDE SEQUENCE</scope>
</reference>
<evidence type="ECO:0000256" key="6">
    <source>
        <dbReference type="ARBA" id="ARBA00022946"/>
    </source>
</evidence>
<dbReference type="Gene3D" id="2.102.10.10">
    <property type="entry name" value="Rieske [2Fe-2S] iron-sulphur domain"/>
    <property type="match status" value="1"/>
</dbReference>
<proteinExistence type="evidence at transcript level"/>
<dbReference type="GO" id="GO:0009507">
    <property type="term" value="C:chloroplast"/>
    <property type="evidence" value="ECO:0007669"/>
    <property type="project" value="UniProtKB-SubCell"/>
</dbReference>
<keyword evidence="2" id="KW-0150">Chloroplast</keyword>
<dbReference type="Pfam" id="PF08417">
    <property type="entry name" value="PaO"/>
    <property type="match status" value="1"/>
</dbReference>
<keyword evidence="9" id="KW-0411">Iron-sulfur</keyword>
<evidence type="ECO:0000256" key="1">
    <source>
        <dbReference type="ARBA" id="ARBA00004229"/>
    </source>
</evidence>
<feature type="compositionally biased region" description="Polar residues" evidence="11">
    <location>
        <begin position="177"/>
        <end position="186"/>
    </location>
</feature>
<evidence type="ECO:0000256" key="3">
    <source>
        <dbReference type="ARBA" id="ARBA00022640"/>
    </source>
</evidence>
<feature type="region of interest" description="Disordered" evidence="11">
    <location>
        <begin position="170"/>
        <end position="229"/>
    </location>
</feature>
<dbReference type="InterPro" id="IPR050584">
    <property type="entry name" value="Cholesterol_7-desaturase"/>
</dbReference>
<evidence type="ECO:0000256" key="4">
    <source>
        <dbReference type="ARBA" id="ARBA00022714"/>
    </source>
</evidence>
<feature type="domain" description="Rieske" evidence="12">
    <location>
        <begin position="238"/>
        <end position="338"/>
    </location>
</feature>
<dbReference type="InterPro" id="IPR013626">
    <property type="entry name" value="PaO"/>
</dbReference>
<dbReference type="PANTHER" id="PTHR21266:SF19">
    <property type="entry name" value="CHLOROPHYLLIDE A OXYGENASE, CHLOROPLASTIC"/>
    <property type="match status" value="1"/>
</dbReference>
<evidence type="ECO:0000256" key="7">
    <source>
        <dbReference type="ARBA" id="ARBA00023002"/>
    </source>
</evidence>
<keyword evidence="5" id="KW-0479">Metal-binding</keyword>
<evidence type="ECO:0000256" key="8">
    <source>
        <dbReference type="ARBA" id="ARBA00023004"/>
    </source>
</evidence>
<dbReference type="InterPro" id="IPR015881">
    <property type="entry name" value="ARHD_Rieske_2Fe_2S"/>
</dbReference>
<evidence type="ECO:0000256" key="5">
    <source>
        <dbReference type="ARBA" id="ARBA00022723"/>
    </source>
</evidence>
<keyword evidence="10" id="KW-0175">Coiled coil</keyword>
<evidence type="ECO:0000256" key="2">
    <source>
        <dbReference type="ARBA" id="ARBA00022528"/>
    </source>
</evidence>
<dbReference type="PANTHER" id="PTHR21266">
    <property type="entry name" value="IRON-SULFUR DOMAIN CONTAINING PROTEIN"/>
    <property type="match status" value="1"/>
</dbReference>
<protein>
    <submittedName>
        <fullName evidence="13">CAO protein</fullName>
    </submittedName>
</protein>
<dbReference type="InterPro" id="IPR036922">
    <property type="entry name" value="Rieske_2Fe-2S_sf"/>
</dbReference>
<organism evidence="13">
    <name type="scientific">Palmophyllum crassum</name>
    <dbReference type="NCBI Taxonomy" id="1615899"/>
    <lineage>
        <taxon>Eukaryota</taxon>
        <taxon>Viridiplantae</taxon>
        <taxon>Prasinodermophyta</taxon>
        <taxon>Palmophyllophyceae</taxon>
        <taxon>Palmophyllales</taxon>
        <taxon>Palmophyllaceae</taxon>
        <taxon>Palmophyllum</taxon>
    </lineage>
</organism>
<evidence type="ECO:0000313" key="13">
    <source>
        <dbReference type="EMBL" id="BAQ35512.1"/>
    </source>
</evidence>
<dbReference type="EMBL" id="LC027967">
    <property type="protein sequence ID" value="BAQ35512.1"/>
    <property type="molecule type" value="mRNA"/>
</dbReference>
<feature type="compositionally biased region" description="Basic and acidic residues" evidence="11">
    <location>
        <begin position="83"/>
        <end position="100"/>
    </location>
</feature>
<dbReference type="Gene3D" id="3.90.380.10">
    <property type="entry name" value="Naphthalene 1,2-dioxygenase Alpha Subunit, Chain A, domain 1"/>
    <property type="match status" value="1"/>
</dbReference>
<dbReference type="GO" id="GO:0005506">
    <property type="term" value="F:iron ion binding"/>
    <property type="evidence" value="ECO:0007669"/>
    <property type="project" value="InterPro"/>
</dbReference>
<dbReference type="Pfam" id="PF00355">
    <property type="entry name" value="Rieske"/>
    <property type="match status" value="1"/>
</dbReference>
<evidence type="ECO:0000256" key="10">
    <source>
        <dbReference type="SAM" id="Coils"/>
    </source>
</evidence>
<gene>
    <name evidence="13" type="primary">CAO</name>
</gene>
<evidence type="ECO:0000256" key="11">
    <source>
        <dbReference type="SAM" id="MobiDB-lite"/>
    </source>
</evidence>
<dbReference type="GO" id="GO:0051537">
    <property type="term" value="F:2 iron, 2 sulfur cluster binding"/>
    <property type="evidence" value="ECO:0007669"/>
    <property type="project" value="UniProtKB-KW"/>
</dbReference>
<dbReference type="AlphaFoldDB" id="A0A0C6EL15"/>
<dbReference type="InterPro" id="IPR017941">
    <property type="entry name" value="Rieske_2Fe-2S"/>
</dbReference>
<dbReference type="PROSITE" id="PS51296">
    <property type="entry name" value="RIESKE"/>
    <property type="match status" value="1"/>
</dbReference>
<keyword evidence="4" id="KW-0001">2Fe-2S</keyword>
<feature type="coiled-coil region" evidence="10">
    <location>
        <begin position="125"/>
        <end position="152"/>
    </location>
</feature>
<keyword evidence="8" id="KW-0408">Iron</keyword>
<evidence type="ECO:0000256" key="9">
    <source>
        <dbReference type="ARBA" id="ARBA00023014"/>
    </source>
</evidence>
<dbReference type="PROSITE" id="PS00570">
    <property type="entry name" value="RING_HYDROXYL_ALPHA"/>
    <property type="match status" value="1"/>
</dbReference>
<feature type="compositionally biased region" description="Low complexity" evidence="11">
    <location>
        <begin position="187"/>
        <end position="210"/>
    </location>
</feature>
<accession>A0A0C6EL15</accession>
<evidence type="ECO:0000259" key="12">
    <source>
        <dbReference type="PROSITE" id="PS51296"/>
    </source>
</evidence>
<keyword evidence="3" id="KW-0934">Plastid</keyword>
<sequence length="570" mass="63308">MLSTLCNVQLRAKDSASIASSFKSGSKLVVQTSVSAVQTAAYRNVARAMEVQDQQPAAAGSESVPSALRGPVRSDDLPPQPILKRDSKPQALAAEEKTRSEEDVVDVTKTILDLHEQIVIALNPIARERKSLRQAKAELNVLRDELQLAHEQVHLSEARMGHALSRLQEMEERLRQSLPQSDQSLYPSPSSQESAPSSIPAVDSFASASSTKRKASRKSSNESHVSQNKKGGNLRNFWYPVEFTSNLTEDKLIPFELFDEPWVLFRGKDGLPGCVRDECAHRACPLSLGKNVEGEIQCAYHGWRFDASGACKEMPSTRKCNASIEALPCVERSEMIFVWAGDGVPPVDDENFVGLNPPRNFDVHAEIVLEVDVEHGLLMENLLDLAHAPFTHTSTFAKGWKVPNFVNFKTTKNQDQDSSSSVGGTFPGYWDPYPIDMAFQPPCMVLSTIGLAQPGKLENGVRAKQCDKHLHQLHVCLPAGSGKTRLLYRMGLDFAHFAKFVPFMDKFWLSLANQVLGEDLVLVRGQMDRMKQGADVWANPVSYDKLGVRYRRWRNEVEKGVASLSADHRF</sequence>
<keyword evidence="7" id="KW-0560">Oxidoreductase</keyword>
<feature type="region of interest" description="Disordered" evidence="11">
    <location>
        <begin position="54"/>
        <end position="100"/>
    </location>
</feature>
<dbReference type="SUPFAM" id="SSF55961">
    <property type="entry name" value="Bet v1-like"/>
    <property type="match status" value="1"/>
</dbReference>
<comment type="subcellular location">
    <subcellularLocation>
        <location evidence="1">Plastid</location>
        <location evidence="1">Chloroplast</location>
    </subcellularLocation>
</comment>
<dbReference type="SUPFAM" id="SSF50022">
    <property type="entry name" value="ISP domain"/>
    <property type="match status" value="1"/>
</dbReference>
<name>A0A0C6EL15_9VIRI</name>
<dbReference type="GO" id="GO:0010277">
    <property type="term" value="F:chlorophyllide a oxygenase activity"/>
    <property type="evidence" value="ECO:0007669"/>
    <property type="project" value="InterPro"/>
</dbReference>
<keyword evidence="6" id="KW-0809">Transit peptide</keyword>